<dbReference type="PROSITE" id="PS51864">
    <property type="entry name" value="ASTACIN"/>
    <property type="match status" value="1"/>
</dbReference>
<dbReference type="GO" id="GO:0004222">
    <property type="term" value="F:metalloendopeptidase activity"/>
    <property type="evidence" value="ECO:0007669"/>
    <property type="project" value="UniProtKB-UniRule"/>
</dbReference>
<evidence type="ECO:0000259" key="3">
    <source>
        <dbReference type="PROSITE" id="PS51864"/>
    </source>
</evidence>
<dbReference type="EC" id="3.4.24.-" evidence="2"/>
<keyword evidence="1 2" id="KW-0378">Hydrolase</keyword>
<dbReference type="Proteomes" id="UP000824782">
    <property type="component" value="Unassembled WGS sequence"/>
</dbReference>
<accession>A0AAV7BPQ7</accession>
<keyword evidence="2" id="KW-0732">Signal</keyword>
<sequence>MRWILVICLLGFGGISQENILKINQNLLPKKNRGESFLNDGDLVLSETRKHSPQLFLWPKINKAVVIPYTLSNSYNQSQRGVLYEAFKDLEASTCVRFVKRTTQEDYISILPQDGCYSSVGRIGNMQVVSLSDQCVQRGKGVVLHEFMHVIGFWHEHSRVDRDDYVIIHWKSIIEAYLQNFCKYETTNVVVSYDTGSLLQYSRSVRYIAILLWF</sequence>
<dbReference type="Pfam" id="PF01400">
    <property type="entry name" value="Astacin"/>
    <property type="match status" value="1"/>
</dbReference>
<dbReference type="PANTHER" id="PTHR10127">
    <property type="entry name" value="DISCOIDIN, CUB, EGF, LAMININ , AND ZINC METALLOPROTEASE DOMAIN CONTAINING"/>
    <property type="match status" value="1"/>
</dbReference>
<feature type="domain" description="Peptidase M12A" evidence="3">
    <location>
        <begin position="49"/>
        <end position="214"/>
    </location>
</feature>
<keyword evidence="1 2" id="KW-0479">Metal-binding</keyword>
<dbReference type="SUPFAM" id="SSF55486">
    <property type="entry name" value="Metalloproteases ('zincins'), catalytic domain"/>
    <property type="match status" value="1"/>
</dbReference>
<dbReference type="InterPro" id="IPR006026">
    <property type="entry name" value="Peptidase_Metallo"/>
</dbReference>
<keyword evidence="1 2" id="KW-0482">Metalloprotease</keyword>
<feature type="binding site" evidence="1">
    <location>
        <position position="149"/>
    </location>
    <ligand>
        <name>Zn(2+)</name>
        <dbReference type="ChEBI" id="CHEBI:29105"/>
        <note>catalytic</note>
    </ligand>
</feature>
<evidence type="ECO:0000313" key="5">
    <source>
        <dbReference type="Proteomes" id="UP000824782"/>
    </source>
</evidence>
<dbReference type="GO" id="GO:0008270">
    <property type="term" value="F:zinc ion binding"/>
    <property type="evidence" value="ECO:0007669"/>
    <property type="project" value="UniProtKB-UniRule"/>
</dbReference>
<feature type="signal peptide" evidence="2">
    <location>
        <begin position="1"/>
        <end position="17"/>
    </location>
</feature>
<feature type="binding site" evidence="1">
    <location>
        <position position="155"/>
    </location>
    <ligand>
        <name>Zn(2+)</name>
        <dbReference type="ChEBI" id="CHEBI:29105"/>
        <note>catalytic</note>
    </ligand>
</feature>
<reference evidence="4" key="1">
    <citation type="thesis" date="2020" institute="ProQuest LLC" country="789 East Eisenhower Parkway, Ann Arbor, MI, USA">
        <title>Comparative Genomics and Chromosome Evolution.</title>
        <authorList>
            <person name="Mudd A.B."/>
        </authorList>
    </citation>
    <scope>NUCLEOTIDE SEQUENCE</scope>
    <source>
        <strain evidence="4">237g6f4</strain>
        <tissue evidence="4">Blood</tissue>
    </source>
</reference>
<organism evidence="4 5">
    <name type="scientific">Engystomops pustulosus</name>
    <name type="common">Tungara frog</name>
    <name type="synonym">Physalaemus pustulosus</name>
    <dbReference type="NCBI Taxonomy" id="76066"/>
    <lineage>
        <taxon>Eukaryota</taxon>
        <taxon>Metazoa</taxon>
        <taxon>Chordata</taxon>
        <taxon>Craniata</taxon>
        <taxon>Vertebrata</taxon>
        <taxon>Euteleostomi</taxon>
        <taxon>Amphibia</taxon>
        <taxon>Batrachia</taxon>
        <taxon>Anura</taxon>
        <taxon>Neobatrachia</taxon>
        <taxon>Hyloidea</taxon>
        <taxon>Leptodactylidae</taxon>
        <taxon>Leiuperinae</taxon>
        <taxon>Engystomops</taxon>
    </lineage>
</organism>
<dbReference type="GO" id="GO:0006508">
    <property type="term" value="P:proteolysis"/>
    <property type="evidence" value="ECO:0007669"/>
    <property type="project" value="UniProtKB-KW"/>
</dbReference>
<dbReference type="PRINTS" id="PR00480">
    <property type="entry name" value="ASTACIN"/>
</dbReference>
<proteinExistence type="predicted"/>
<dbReference type="AlphaFoldDB" id="A0AAV7BPQ7"/>
<name>A0AAV7BPQ7_ENGPU</name>
<feature type="chain" id="PRO_5043091896" description="Metalloendopeptidase" evidence="2">
    <location>
        <begin position="18"/>
        <end position="214"/>
    </location>
</feature>
<comment type="caution">
    <text evidence="4">The sequence shown here is derived from an EMBL/GenBank/DDBJ whole genome shotgun (WGS) entry which is preliminary data.</text>
</comment>
<gene>
    <name evidence="4" type="ORF">GDO81_009276</name>
</gene>
<evidence type="ECO:0000256" key="2">
    <source>
        <dbReference type="RuleBase" id="RU361183"/>
    </source>
</evidence>
<dbReference type="PANTHER" id="PTHR10127:SF855">
    <property type="entry name" value="ASTACIN-LIKE METALLOENDOPEPTIDASE"/>
    <property type="match status" value="1"/>
</dbReference>
<feature type="binding site" evidence="1">
    <location>
        <position position="145"/>
    </location>
    <ligand>
        <name>Zn(2+)</name>
        <dbReference type="ChEBI" id="CHEBI:29105"/>
        <note>catalytic</note>
    </ligand>
</feature>
<keyword evidence="5" id="KW-1185">Reference proteome</keyword>
<dbReference type="InterPro" id="IPR024079">
    <property type="entry name" value="MetalloPept_cat_dom_sf"/>
</dbReference>
<dbReference type="SMART" id="SM00235">
    <property type="entry name" value="ZnMc"/>
    <property type="match status" value="1"/>
</dbReference>
<keyword evidence="1 2" id="KW-0645">Protease</keyword>
<comment type="cofactor">
    <cofactor evidence="1 2">
        <name>Zn(2+)</name>
        <dbReference type="ChEBI" id="CHEBI:29105"/>
    </cofactor>
    <text evidence="1 2">Binds 1 zinc ion per subunit.</text>
</comment>
<protein>
    <recommendedName>
        <fullName evidence="2">Metalloendopeptidase</fullName>
        <ecNumber evidence="2">3.4.24.-</ecNumber>
    </recommendedName>
</protein>
<dbReference type="EMBL" id="WNYA01000004">
    <property type="protein sequence ID" value="KAG8574690.1"/>
    <property type="molecule type" value="Genomic_DNA"/>
</dbReference>
<keyword evidence="1 2" id="KW-0862">Zinc</keyword>
<feature type="active site" evidence="1">
    <location>
        <position position="146"/>
    </location>
</feature>
<evidence type="ECO:0000256" key="1">
    <source>
        <dbReference type="PROSITE-ProRule" id="PRU01211"/>
    </source>
</evidence>
<dbReference type="Gene3D" id="3.40.390.10">
    <property type="entry name" value="Collagenase (Catalytic Domain)"/>
    <property type="match status" value="1"/>
</dbReference>
<evidence type="ECO:0000313" key="4">
    <source>
        <dbReference type="EMBL" id="KAG8574690.1"/>
    </source>
</evidence>
<comment type="caution">
    <text evidence="1">Lacks conserved residue(s) required for the propagation of feature annotation.</text>
</comment>
<dbReference type="InterPro" id="IPR001506">
    <property type="entry name" value="Peptidase_M12A"/>
</dbReference>